<dbReference type="PROSITE" id="PS51099">
    <property type="entry name" value="PTS_EIIB_TYPE_2"/>
    <property type="match status" value="1"/>
</dbReference>
<evidence type="ECO:0000256" key="3">
    <source>
        <dbReference type="ARBA" id="ARBA00022490"/>
    </source>
</evidence>
<accession>A0A377KP02</accession>
<evidence type="ECO:0000259" key="12">
    <source>
        <dbReference type="PROSITE" id="PS51099"/>
    </source>
</evidence>
<keyword evidence="5 14" id="KW-0808">Transferase</keyword>
<dbReference type="Gene3D" id="1.10.1790.10">
    <property type="entry name" value="PRD domain"/>
    <property type="match status" value="1"/>
</dbReference>
<evidence type="ECO:0000256" key="1">
    <source>
        <dbReference type="ARBA" id="ARBA00004496"/>
    </source>
</evidence>
<protein>
    <recommendedName>
        <fullName evidence="9">Ascorbate-specific PTS system EIIA component</fullName>
    </recommendedName>
    <alternativeName>
        <fullName evidence="10">Ascorbate-specific phosphotransferase enzyme IIA component</fullName>
    </alternativeName>
</protein>
<dbReference type="EMBL" id="UGIF01000002">
    <property type="protein sequence ID" value="STP30907.1"/>
    <property type="molecule type" value="Genomic_DNA"/>
</dbReference>
<dbReference type="GO" id="GO:0008982">
    <property type="term" value="F:protein-N(PI)-phosphohistidine-sugar phosphotransferase activity"/>
    <property type="evidence" value="ECO:0007669"/>
    <property type="project" value="InterPro"/>
</dbReference>
<dbReference type="RefSeq" id="WP_115236030.1">
    <property type="nucleotide sequence ID" value="NZ_JBDKBI010000057.1"/>
</dbReference>
<evidence type="ECO:0000256" key="10">
    <source>
        <dbReference type="ARBA" id="ARBA00042072"/>
    </source>
</evidence>
<dbReference type="InterPro" id="IPR036634">
    <property type="entry name" value="PRD_sf"/>
</dbReference>
<evidence type="ECO:0000256" key="2">
    <source>
        <dbReference type="ARBA" id="ARBA00022448"/>
    </source>
</evidence>
<dbReference type="Proteomes" id="UP000254070">
    <property type="component" value="Unassembled WGS sequence"/>
</dbReference>
<dbReference type="GO" id="GO:0006355">
    <property type="term" value="P:regulation of DNA-templated transcription"/>
    <property type="evidence" value="ECO:0007669"/>
    <property type="project" value="InterPro"/>
</dbReference>
<dbReference type="PANTHER" id="PTHR36203:SF1">
    <property type="entry name" value="ASCORBATE-SPECIFIC PTS SYSTEM EIIA COMPONENT"/>
    <property type="match status" value="1"/>
</dbReference>
<evidence type="ECO:0000313" key="14">
    <source>
        <dbReference type="EMBL" id="STP30907.1"/>
    </source>
</evidence>
<dbReference type="SUPFAM" id="SSF52794">
    <property type="entry name" value="PTS system IIB component-like"/>
    <property type="match status" value="1"/>
</dbReference>
<evidence type="ECO:0000256" key="4">
    <source>
        <dbReference type="ARBA" id="ARBA00022553"/>
    </source>
</evidence>
<gene>
    <name evidence="14" type="primary">cmtB</name>
    <name evidence="14" type="ORF">NCTC8129_03164</name>
</gene>
<organism evidence="14 15">
    <name type="scientific">Enterococcus durans</name>
    <dbReference type="NCBI Taxonomy" id="53345"/>
    <lineage>
        <taxon>Bacteria</taxon>
        <taxon>Bacillati</taxon>
        <taxon>Bacillota</taxon>
        <taxon>Bacilli</taxon>
        <taxon>Lactobacillales</taxon>
        <taxon>Enterococcaceae</taxon>
        <taxon>Enterococcus</taxon>
    </lineage>
</organism>
<feature type="domain" description="PTS EIIB type-2" evidence="12">
    <location>
        <begin position="401"/>
        <end position="492"/>
    </location>
</feature>
<dbReference type="PROSITE" id="PS51094">
    <property type="entry name" value="PTS_EIIA_TYPE_2"/>
    <property type="match status" value="1"/>
</dbReference>
<keyword evidence="2" id="KW-0813">Transport</keyword>
<proteinExistence type="predicted"/>
<keyword evidence="6" id="KW-0598">Phosphotransferase system</keyword>
<evidence type="ECO:0000256" key="5">
    <source>
        <dbReference type="ARBA" id="ARBA00022679"/>
    </source>
</evidence>
<dbReference type="PROSITE" id="PS51372">
    <property type="entry name" value="PRD_2"/>
    <property type="match status" value="1"/>
</dbReference>
<dbReference type="SUPFAM" id="SSF55804">
    <property type="entry name" value="Phoshotransferase/anion transport protein"/>
    <property type="match status" value="1"/>
</dbReference>
<evidence type="ECO:0000256" key="9">
    <source>
        <dbReference type="ARBA" id="ARBA00041175"/>
    </source>
</evidence>
<feature type="domain" description="PRD" evidence="13">
    <location>
        <begin position="288"/>
        <end position="395"/>
    </location>
</feature>
<dbReference type="GO" id="GO:0009401">
    <property type="term" value="P:phosphoenolpyruvate-dependent sugar phosphotransferase system"/>
    <property type="evidence" value="ECO:0007669"/>
    <property type="project" value="UniProtKB-KW"/>
</dbReference>
<reference evidence="14 15" key="1">
    <citation type="submission" date="2018-06" db="EMBL/GenBank/DDBJ databases">
        <authorList>
            <consortium name="Pathogen Informatics"/>
            <person name="Doyle S."/>
        </authorList>
    </citation>
    <scope>NUCLEOTIDE SEQUENCE [LARGE SCALE GENOMIC DNA]</scope>
    <source>
        <strain evidence="14 15">NCTC8129</strain>
    </source>
</reference>
<dbReference type="InterPro" id="IPR013011">
    <property type="entry name" value="PTS_EIIB_2"/>
</dbReference>
<sequence length="694" mass="80450">MLDRKSVYIMKKCVEEKEVPLNQLMQMMGLSKRQVLYAIEKANEFLIDASVAPLHLEGRFLSLSTETKDYIVQCFLNQTIYHSYLLDGSERETYIFLMLLYRHESYVSVPHFLDTLEVGKTTFLQDMKHLEETLANENIAVLNNRTIGYYLAGDEWQIRALLMRNILIDFNQPTGSFLYDYFLFHENIADFDGLQKNVADLLKKYHIQLVENRLREFCYTFQLLLPRLGIANQISNKTYHLEFFHQMKEYDLATELLATYQIENEEAKKYICSWILSLSVGNVHEQTFDRSIILEIVTRMTNRFELLSGIRFTDAEKVIEKLYGHFRSVYYRLFFRIPIINYFTERIQETYPDMIKIVEEVLKPISALFEDPIPEEEIAFLTMHFVAAIHQFEEKKTVGKNVGIVVCPSGIGSSAIVLNELKSLFPEFIFLGPFDTDILETIHEEYDYIFSTEPNVRLYTANKPVFVVNPILTPTERYHLLRSVYATTQTAMLNFPKISDLMSIIEKYATIKNHNHLEKELSELLINEPVQKDVVYEKDELNLSDILKKAFIQFHLPATTYAQAVQQSAAPLLAERVVTENYLAEIIHSAAERKSWMMITDGVALPHTKPMYGANAIGLSLGVLETPILLENGREMRYIMVLSAIDNHQHLKAIAQLVHFLEDGAFFELLQTTDSQEKVFAYIVKHEKGVGEEE</sequence>
<evidence type="ECO:0000313" key="15">
    <source>
        <dbReference type="Proteomes" id="UP000254070"/>
    </source>
</evidence>
<comment type="subcellular location">
    <subcellularLocation>
        <location evidence="1">Cytoplasm</location>
    </subcellularLocation>
</comment>
<keyword evidence="7" id="KW-0418">Kinase</keyword>
<dbReference type="InterPro" id="IPR036095">
    <property type="entry name" value="PTS_EIIB-like_sf"/>
</dbReference>
<dbReference type="InterPro" id="IPR002178">
    <property type="entry name" value="PTS_EIIA_type-2_dom"/>
</dbReference>
<evidence type="ECO:0000256" key="6">
    <source>
        <dbReference type="ARBA" id="ARBA00022683"/>
    </source>
</evidence>
<dbReference type="CDD" id="cd05568">
    <property type="entry name" value="PTS_IIB_bgl_like"/>
    <property type="match status" value="1"/>
</dbReference>
<comment type="function">
    <text evidence="8">The phosphoenolpyruvate-dependent sugar phosphotransferase system (sugar PTS), a major carbohydrate active transport system, catalyzes the phosphorylation of incoming sugar substrates concomitantly with their translocation across the cell membrane. The enzyme II UlaABC PTS system is involved in ascorbate transport.</text>
</comment>
<evidence type="ECO:0000256" key="8">
    <source>
        <dbReference type="ARBA" id="ARBA00037387"/>
    </source>
</evidence>
<keyword evidence="3" id="KW-0963">Cytoplasm</keyword>
<evidence type="ECO:0000259" key="11">
    <source>
        <dbReference type="PROSITE" id="PS51094"/>
    </source>
</evidence>
<evidence type="ECO:0000259" key="13">
    <source>
        <dbReference type="PROSITE" id="PS51372"/>
    </source>
</evidence>
<dbReference type="PANTHER" id="PTHR36203">
    <property type="entry name" value="ASCORBATE-SPECIFIC PTS SYSTEM EIIA COMPONENT"/>
    <property type="match status" value="1"/>
</dbReference>
<feature type="domain" description="PTS EIIA type-2" evidence="11">
    <location>
        <begin position="545"/>
        <end position="686"/>
    </location>
</feature>
<keyword evidence="4" id="KW-0597">Phosphoprotein</keyword>
<dbReference type="InterPro" id="IPR011608">
    <property type="entry name" value="PRD"/>
</dbReference>
<dbReference type="Gene3D" id="3.40.930.10">
    <property type="entry name" value="Mannitol-specific EII, Chain A"/>
    <property type="match status" value="1"/>
</dbReference>
<dbReference type="InterPro" id="IPR051351">
    <property type="entry name" value="Ascorbate-PTS_EIIA_comp"/>
</dbReference>
<dbReference type="AlphaFoldDB" id="A0A377KP02"/>
<dbReference type="GO" id="GO:0005737">
    <property type="term" value="C:cytoplasm"/>
    <property type="evidence" value="ECO:0007669"/>
    <property type="project" value="UniProtKB-SubCell"/>
</dbReference>
<dbReference type="Pfam" id="PF00874">
    <property type="entry name" value="PRD"/>
    <property type="match status" value="1"/>
</dbReference>
<evidence type="ECO:0000256" key="7">
    <source>
        <dbReference type="ARBA" id="ARBA00022777"/>
    </source>
</evidence>
<dbReference type="InterPro" id="IPR016152">
    <property type="entry name" value="PTrfase/Anion_transptr"/>
</dbReference>
<dbReference type="SUPFAM" id="SSF63520">
    <property type="entry name" value="PTS-regulatory domain, PRD"/>
    <property type="match status" value="1"/>
</dbReference>
<dbReference type="GO" id="GO:0016301">
    <property type="term" value="F:kinase activity"/>
    <property type="evidence" value="ECO:0007669"/>
    <property type="project" value="UniProtKB-KW"/>
</dbReference>
<name>A0A377KP02_9ENTE</name>
<dbReference type="Pfam" id="PF00359">
    <property type="entry name" value="PTS_EIIA_2"/>
    <property type="match status" value="1"/>
</dbReference>